<dbReference type="Gramene" id="evm.model.05.636">
    <property type="protein sequence ID" value="cds.evm.model.05.636"/>
    <property type="gene ID" value="evm.TU.05.636"/>
</dbReference>
<organism evidence="1 2">
    <name type="scientific">Cannabis sativa</name>
    <name type="common">Hemp</name>
    <name type="synonym">Marijuana</name>
    <dbReference type="NCBI Taxonomy" id="3483"/>
    <lineage>
        <taxon>Eukaryota</taxon>
        <taxon>Viridiplantae</taxon>
        <taxon>Streptophyta</taxon>
        <taxon>Embryophyta</taxon>
        <taxon>Tracheophyta</taxon>
        <taxon>Spermatophyta</taxon>
        <taxon>Magnoliopsida</taxon>
        <taxon>eudicotyledons</taxon>
        <taxon>Gunneridae</taxon>
        <taxon>Pentapetalae</taxon>
        <taxon>rosids</taxon>
        <taxon>fabids</taxon>
        <taxon>Rosales</taxon>
        <taxon>Cannabaceae</taxon>
        <taxon>Cannabis</taxon>
    </lineage>
</organism>
<dbReference type="AlphaFoldDB" id="A0A803PR80"/>
<sequence>MAFFTEGELPLSKRLLGFCIFVKLGFASDARESWERVKVLVNLFSRGTTRLAFNTPTRSSLPIVACEGIFPIANEGHVEFDSGLLAFAREGSCQIKIEVEASHSKLFKSTGGLSRSQRVDWPDMSYSKYAWVLRELQDYRHQSSPLSLLGKRCRPLFLAMPLASEPLTSGRISADLARENLTIDLGPAFRISLIDGRWITRAVCSLTCTCGALPCHWKPLALARHLAFVPRTGKDHGSRMLSVPSPCMDVSFAEALSKS</sequence>
<dbReference type="EnsemblPlants" id="evm.model.05.636">
    <property type="protein sequence ID" value="cds.evm.model.05.636"/>
    <property type="gene ID" value="evm.TU.05.636"/>
</dbReference>
<name>A0A803PR80_CANSA</name>
<reference evidence="1" key="2">
    <citation type="submission" date="2021-03" db="UniProtKB">
        <authorList>
            <consortium name="EnsemblPlants"/>
        </authorList>
    </citation>
    <scope>IDENTIFICATION</scope>
</reference>
<dbReference type="EMBL" id="UZAU01000436">
    <property type="status" value="NOT_ANNOTATED_CDS"/>
    <property type="molecule type" value="Genomic_DNA"/>
</dbReference>
<evidence type="ECO:0000313" key="2">
    <source>
        <dbReference type="Proteomes" id="UP000596661"/>
    </source>
</evidence>
<evidence type="ECO:0000313" key="1">
    <source>
        <dbReference type="EnsemblPlants" id="cds.evm.model.05.636"/>
    </source>
</evidence>
<protein>
    <submittedName>
        <fullName evidence="1">Uncharacterized protein</fullName>
    </submittedName>
</protein>
<dbReference type="Proteomes" id="UP000596661">
    <property type="component" value="Chromosome 5"/>
</dbReference>
<proteinExistence type="predicted"/>
<accession>A0A803PR80</accession>
<reference evidence="1" key="1">
    <citation type="submission" date="2018-11" db="EMBL/GenBank/DDBJ databases">
        <authorList>
            <person name="Grassa J C."/>
        </authorList>
    </citation>
    <scope>NUCLEOTIDE SEQUENCE [LARGE SCALE GENOMIC DNA]</scope>
</reference>
<keyword evidence="2" id="KW-1185">Reference proteome</keyword>